<accession>A0ABU6TDB0</accession>
<keyword evidence="3" id="KW-1185">Reference proteome</keyword>
<organism evidence="2 3">
    <name type="scientific">Stylosanthes scabra</name>
    <dbReference type="NCBI Taxonomy" id="79078"/>
    <lineage>
        <taxon>Eukaryota</taxon>
        <taxon>Viridiplantae</taxon>
        <taxon>Streptophyta</taxon>
        <taxon>Embryophyta</taxon>
        <taxon>Tracheophyta</taxon>
        <taxon>Spermatophyta</taxon>
        <taxon>Magnoliopsida</taxon>
        <taxon>eudicotyledons</taxon>
        <taxon>Gunneridae</taxon>
        <taxon>Pentapetalae</taxon>
        <taxon>rosids</taxon>
        <taxon>fabids</taxon>
        <taxon>Fabales</taxon>
        <taxon>Fabaceae</taxon>
        <taxon>Papilionoideae</taxon>
        <taxon>50 kb inversion clade</taxon>
        <taxon>dalbergioids sensu lato</taxon>
        <taxon>Dalbergieae</taxon>
        <taxon>Pterocarpus clade</taxon>
        <taxon>Stylosanthes</taxon>
    </lineage>
</organism>
<dbReference type="Proteomes" id="UP001341840">
    <property type="component" value="Unassembled WGS sequence"/>
</dbReference>
<evidence type="ECO:0000313" key="2">
    <source>
        <dbReference type="EMBL" id="MED6146530.1"/>
    </source>
</evidence>
<name>A0ABU6TDB0_9FABA</name>
<reference evidence="2 3" key="1">
    <citation type="journal article" date="2023" name="Plants (Basel)">
        <title>Bridging the Gap: Combining Genomics and Transcriptomics Approaches to Understand Stylosanthes scabra, an Orphan Legume from the Brazilian Caatinga.</title>
        <authorList>
            <person name="Ferreira-Neto J.R.C."/>
            <person name="da Silva M.D."/>
            <person name="Binneck E."/>
            <person name="de Melo N.F."/>
            <person name="da Silva R.H."/>
            <person name="de Melo A.L.T.M."/>
            <person name="Pandolfi V."/>
            <person name="Bustamante F.O."/>
            <person name="Brasileiro-Vidal A.C."/>
            <person name="Benko-Iseppon A.M."/>
        </authorList>
    </citation>
    <scope>NUCLEOTIDE SEQUENCE [LARGE SCALE GENOMIC DNA]</scope>
    <source>
        <tissue evidence="2">Leaves</tissue>
    </source>
</reference>
<feature type="transmembrane region" description="Helical" evidence="1">
    <location>
        <begin position="106"/>
        <end position="130"/>
    </location>
</feature>
<keyword evidence="1" id="KW-0812">Transmembrane</keyword>
<sequence>MGDEHSMTSTTTDLHLPGGTRLVDCRNRADRLQATRRTVGDGDNNVTRMQFEKRLWRWGGGWPLSLISSGDDSFINVGMAAVVESSLSLLSGDSGNGDSGCSRCHFLLSLFHLLVWVIDELGLMLCFYLLGFEWVVCEKQP</sequence>
<proteinExistence type="predicted"/>
<evidence type="ECO:0000256" key="1">
    <source>
        <dbReference type="SAM" id="Phobius"/>
    </source>
</evidence>
<keyword evidence="1" id="KW-1133">Transmembrane helix</keyword>
<dbReference type="EMBL" id="JASCZI010090788">
    <property type="protein sequence ID" value="MED6146530.1"/>
    <property type="molecule type" value="Genomic_DNA"/>
</dbReference>
<evidence type="ECO:0000313" key="3">
    <source>
        <dbReference type="Proteomes" id="UP001341840"/>
    </source>
</evidence>
<keyword evidence="1" id="KW-0472">Membrane</keyword>
<protein>
    <submittedName>
        <fullName evidence="2">Uncharacterized protein</fullName>
    </submittedName>
</protein>
<gene>
    <name evidence="2" type="ORF">PIB30_035232</name>
</gene>
<comment type="caution">
    <text evidence="2">The sequence shown here is derived from an EMBL/GenBank/DDBJ whole genome shotgun (WGS) entry which is preliminary data.</text>
</comment>